<accession>A0A367WSI1</accession>
<dbReference type="EMBL" id="JPWJ01000018">
    <property type="protein sequence ID" value="RCK44403.1"/>
    <property type="molecule type" value="Genomic_DNA"/>
</dbReference>
<reference evidence="2 3" key="1">
    <citation type="submission" date="2014-07" db="EMBL/GenBank/DDBJ databases">
        <title>Draft genome sequence of Thalassospira xiamenensis IB13.</title>
        <authorList>
            <person name="Lai Q."/>
            <person name="Shao Z."/>
        </authorList>
    </citation>
    <scope>NUCLEOTIDE SEQUENCE [LARGE SCALE GENOMIC DNA]</scope>
    <source>
        <strain evidence="2 3">IB13</strain>
    </source>
</reference>
<dbReference type="Proteomes" id="UP000252266">
    <property type="component" value="Unassembled WGS sequence"/>
</dbReference>
<protein>
    <submittedName>
        <fullName evidence="2">Uncharacterized protein</fullName>
    </submittedName>
</protein>
<keyword evidence="1" id="KW-0472">Membrane</keyword>
<dbReference type="AlphaFoldDB" id="A0A367WSI1"/>
<sequence length="217" mass="25125">MKWPIGDDLKIWWPVVSVLLAAVFVIVSGIWGADFVVGNADAFSNAVRSLQWETMTAGLFGLAGGCLVLVATRQQIQHVKRHAIEQVVDQELSPYFQIEADIRYLLEDFKNIVDATQTWQETVDYDWNLYGSKRVSFIIILNKRMYKMFHDESMPLVIRKEIELLRMLIISLQDKKNNLLDIAENEIVSEILLAVGDFHEVILKHRQRLIRVRFPEL</sequence>
<comment type="caution">
    <text evidence="2">The sequence shown here is derived from an EMBL/GenBank/DDBJ whole genome shotgun (WGS) entry which is preliminary data.</text>
</comment>
<organism evidence="2 3">
    <name type="scientific">Thalassospira xiamenensis</name>
    <dbReference type="NCBI Taxonomy" id="220697"/>
    <lineage>
        <taxon>Bacteria</taxon>
        <taxon>Pseudomonadati</taxon>
        <taxon>Pseudomonadota</taxon>
        <taxon>Alphaproteobacteria</taxon>
        <taxon>Rhodospirillales</taxon>
        <taxon>Thalassospiraceae</taxon>
        <taxon>Thalassospira</taxon>
    </lineage>
</organism>
<keyword evidence="1" id="KW-1133">Transmembrane helix</keyword>
<feature type="transmembrane region" description="Helical" evidence="1">
    <location>
        <begin position="12"/>
        <end position="32"/>
    </location>
</feature>
<gene>
    <name evidence="2" type="ORF">TH44_22595</name>
</gene>
<evidence type="ECO:0000313" key="3">
    <source>
        <dbReference type="Proteomes" id="UP000252266"/>
    </source>
</evidence>
<dbReference type="RefSeq" id="WP_062961370.1">
    <property type="nucleotide sequence ID" value="NZ_JPWJ01000018.1"/>
</dbReference>
<proteinExistence type="predicted"/>
<evidence type="ECO:0000313" key="2">
    <source>
        <dbReference type="EMBL" id="RCK44403.1"/>
    </source>
</evidence>
<keyword evidence="1" id="KW-0812">Transmembrane</keyword>
<evidence type="ECO:0000256" key="1">
    <source>
        <dbReference type="SAM" id="Phobius"/>
    </source>
</evidence>
<name>A0A367WSI1_9PROT</name>
<feature type="transmembrane region" description="Helical" evidence="1">
    <location>
        <begin position="52"/>
        <end position="71"/>
    </location>
</feature>